<evidence type="ECO:0000313" key="5">
    <source>
        <dbReference type="Proteomes" id="UP000790347"/>
    </source>
</evidence>
<dbReference type="EMBL" id="ASGP02000002">
    <property type="protein sequence ID" value="KAH9521377.1"/>
    <property type="molecule type" value="Genomic_DNA"/>
</dbReference>
<dbReference type="PANTHER" id="PTHR36688:SF2">
    <property type="entry name" value="ENDONUCLEASE_EXONUCLEASE_PHOSPHATASE DOMAIN-CONTAINING PROTEIN"/>
    <property type="match status" value="1"/>
</dbReference>
<name>A0A922I2N5_DERFA</name>
<reference evidence="4" key="1">
    <citation type="submission" date="2013-05" db="EMBL/GenBank/DDBJ databases">
        <authorList>
            <person name="Yim A.K.Y."/>
            <person name="Chan T.F."/>
            <person name="Ji K.M."/>
            <person name="Liu X.Y."/>
            <person name="Zhou J.W."/>
            <person name="Li R.Q."/>
            <person name="Yang K.Y."/>
            <person name="Li J."/>
            <person name="Li M."/>
            <person name="Law P.T.W."/>
            <person name="Wu Y.L."/>
            <person name="Cai Z.L."/>
            <person name="Qin H."/>
            <person name="Bao Y."/>
            <person name="Leung R.K.K."/>
            <person name="Ng P.K.S."/>
            <person name="Zou J."/>
            <person name="Zhong X.J."/>
            <person name="Ran P.X."/>
            <person name="Zhong N.S."/>
            <person name="Liu Z.G."/>
            <person name="Tsui S.K.W."/>
        </authorList>
    </citation>
    <scope>NUCLEOTIDE SEQUENCE</scope>
    <source>
        <strain evidence="4">Derf</strain>
        <tissue evidence="4">Whole organism</tissue>
    </source>
</reference>
<feature type="compositionally biased region" description="Basic and acidic residues" evidence="2">
    <location>
        <begin position="10"/>
        <end position="27"/>
    </location>
</feature>
<protein>
    <recommendedName>
        <fullName evidence="3">Reverse transcriptase domain-containing protein</fullName>
    </recommendedName>
</protein>
<proteinExistence type="predicted"/>
<dbReference type="InterPro" id="IPR000477">
    <property type="entry name" value="RT_dom"/>
</dbReference>
<feature type="region of interest" description="Disordered" evidence="2">
    <location>
        <begin position="1"/>
        <end position="69"/>
    </location>
</feature>
<dbReference type="CDD" id="cd01650">
    <property type="entry name" value="RT_nLTR_like"/>
    <property type="match status" value="1"/>
</dbReference>
<keyword evidence="1" id="KW-0175">Coiled coil</keyword>
<evidence type="ECO:0000256" key="1">
    <source>
        <dbReference type="SAM" id="Coils"/>
    </source>
</evidence>
<dbReference type="GO" id="GO:0003824">
    <property type="term" value="F:catalytic activity"/>
    <property type="evidence" value="ECO:0007669"/>
    <property type="project" value="InterPro"/>
</dbReference>
<dbReference type="Proteomes" id="UP000790347">
    <property type="component" value="Unassembled WGS sequence"/>
</dbReference>
<evidence type="ECO:0000256" key="2">
    <source>
        <dbReference type="SAM" id="MobiDB-lite"/>
    </source>
</evidence>
<dbReference type="SUPFAM" id="SSF56219">
    <property type="entry name" value="DNase I-like"/>
    <property type="match status" value="1"/>
</dbReference>
<feature type="domain" description="Reverse transcriptase" evidence="3">
    <location>
        <begin position="895"/>
        <end position="1167"/>
    </location>
</feature>
<dbReference type="PROSITE" id="PS50878">
    <property type="entry name" value="RT_POL"/>
    <property type="match status" value="1"/>
</dbReference>
<dbReference type="Pfam" id="PF00078">
    <property type="entry name" value="RVT_1"/>
    <property type="match status" value="1"/>
</dbReference>
<evidence type="ECO:0000259" key="3">
    <source>
        <dbReference type="PROSITE" id="PS50878"/>
    </source>
</evidence>
<dbReference type="InterPro" id="IPR043502">
    <property type="entry name" value="DNA/RNA_pol_sf"/>
</dbReference>
<dbReference type="InterPro" id="IPR036691">
    <property type="entry name" value="Endo/exonu/phosph_ase_sf"/>
</dbReference>
<reference evidence="4" key="2">
    <citation type="journal article" date="2022" name="Res Sq">
        <title>Comparative Genomics Reveals Insights into the Divergent Evolution of Astigmatic Mites and Household Pest Adaptations.</title>
        <authorList>
            <person name="Xiong Q."/>
            <person name="Wan A.T.-Y."/>
            <person name="Liu X.-Y."/>
            <person name="Fung C.S.-H."/>
            <person name="Xiao X."/>
            <person name="Malainual N."/>
            <person name="Hou J."/>
            <person name="Wang L."/>
            <person name="Wang M."/>
            <person name="Yang K."/>
            <person name="Cui Y."/>
            <person name="Leung E."/>
            <person name="Nong W."/>
            <person name="Shin S.-K."/>
            <person name="Au S."/>
            <person name="Jeong K.Y."/>
            <person name="Chew F.T."/>
            <person name="Hui J."/>
            <person name="Leung T.F."/>
            <person name="Tungtrongchitr A."/>
            <person name="Zhong N."/>
            <person name="Liu Z."/>
            <person name="Tsui S."/>
        </authorList>
    </citation>
    <scope>NUCLEOTIDE SEQUENCE</scope>
    <source>
        <strain evidence="4">Derf</strain>
        <tissue evidence="4">Whole organism</tissue>
    </source>
</reference>
<dbReference type="Pfam" id="PF14529">
    <property type="entry name" value="Exo_endo_phos_2"/>
    <property type="match status" value="1"/>
</dbReference>
<sequence length="1609" mass="183561">MAQTKRKGRSPNDDMERGMKQPRDHANVKTTTSFGKVSTQGTSKQPNEPLITIDDTSDSGDDAATFSSIPESNADKKILTTTITRIDKANKNIDQSNLSYASDTDVESAQLALKEIMDVNGTIKDSTKLRVIAALQTVSALQREVKELQDKMSKCACQQSSYGVTNNDNRNSNIAIFEQLKEMKKSIESINEKMTRSDIPPETVEYQRPESFASIVKMTAAQGHPNLGSVVSIVGNEDAENVRKEIAQRIVPIEHGIKVKETASLSNGKFALRFESPSIIADYLDTHQIEMENAIEVCFERPNKNPQKFANFGIRVIPAIRDIIINQLYGRVNIDYNYVHAEDMNPLHRCYKCQGFNHHQNNCREDRPTCLHCGGDHNFEQCQHRNDYPFCINCHKNRITDVPKNFPDIKVAQLNVNHSPAALNSFLDYSTHHKIDILIISEPPIKKGVPNINNKFRPFYITPSDDSSRVRSCICILNPSIQPMIITHLSNQDFITIQIGDIIITSAYVEPSSDITPFLRRIADVSNYGGGRGLIIAGDFNASHKHWFAKYIDKRGEELLATMIQHNLDTINDCDVPTYDTIRANRRLTSHIDLTIASSTIINYIKSWRVVDEVNMSDHRVIVFEIVNKPSMITTSSTTRWNTTNVDWESWANTIRQELDDHNLNCDYINSITEPESIDYTVACVTSCIKSSCDLHFSRYAQCRRRKTPWYNDEELKRIAHQQTSTYRKMRRCFNQSRWISLNNEYQRQRTDYRTRLDILRAEQLRKDIFGQNDQDHYQRVCRMLKGQNILPARTFVNCDSPDSTVQNLVDDLFPSDHVDSDSQQQAAVRASINDWISSHPGVNSSYESVSPVELLNSIQRVKNDKSPGMDNLSPIICKKFFAYHLDIMVAIVNCCLRLSYVPYLWKISVVRIIPKPGRESYDKSGSYRPIGLLSILAKMLETVMANRIRKFMNDNCPISEKQFGFMKKRSTEHALIELTDNVESNIRKKRHVALVSMDIKGAFNHAWPPGLIQRLINMNMPDYLVKMIANYNHDRRIVTTFGGVTRVKETNCGTVQGSVLGPLFWNIIIDEYLQRDHGPGIHVQAYADDIVTVVADKTVNGLSESTRRLIAATRSWCDGNKLKLAADKTNVVVMTRKLNPPTIPPIIVDNNEIELSDKMKILGIIIDKKMDFRPHVHYIVDKATRIFRQILGMARSKYGLGCKVIHQLVQSVIAPILMYGSAVFMRAMKFKVIQDEIRRLQCPMAQLACKSYRTAAFISTTAITDMMPFYLQILERGIINLAKIRRSFQISHDEWLEVDAPDESEIDPGSRPMILTGDATVVPEYYVFTKTTKTRRGIGCSIAFCRGQSIIDTMVYRLPNYCSLLQADHLAILQATRWVNTNWPHRNPTYVVNNNLGALVHLMKKDANKIENLAKKILSSCTNKVAIVWRKADRADDIYRKCKKIAKRIANSNHSFVYKLIPMANVKRMTHTNILSEWDEMYRTNKFGTTVKLICPTVGNARQFAPFSNFWLSQTLTGHGQFGEHLKRFGFIDDAKCPCGYPNQSVLHMINDCSLANRLRSDFMAAKRRAISDNERLKITATFYEQLAMMVDMYRSNLHRQMIYDTHD</sequence>
<dbReference type="GO" id="GO:0071897">
    <property type="term" value="P:DNA biosynthetic process"/>
    <property type="evidence" value="ECO:0007669"/>
    <property type="project" value="UniProtKB-ARBA"/>
</dbReference>
<gene>
    <name evidence="4" type="ORF">DERF_005041</name>
</gene>
<organism evidence="4 5">
    <name type="scientific">Dermatophagoides farinae</name>
    <name type="common">American house dust mite</name>
    <dbReference type="NCBI Taxonomy" id="6954"/>
    <lineage>
        <taxon>Eukaryota</taxon>
        <taxon>Metazoa</taxon>
        <taxon>Ecdysozoa</taxon>
        <taxon>Arthropoda</taxon>
        <taxon>Chelicerata</taxon>
        <taxon>Arachnida</taxon>
        <taxon>Acari</taxon>
        <taxon>Acariformes</taxon>
        <taxon>Sarcoptiformes</taxon>
        <taxon>Astigmata</taxon>
        <taxon>Psoroptidia</taxon>
        <taxon>Analgoidea</taxon>
        <taxon>Pyroglyphidae</taxon>
        <taxon>Dermatophagoidinae</taxon>
        <taxon>Dermatophagoides</taxon>
    </lineage>
</organism>
<comment type="caution">
    <text evidence="4">The sequence shown here is derived from an EMBL/GenBank/DDBJ whole genome shotgun (WGS) entry which is preliminary data.</text>
</comment>
<dbReference type="InterPro" id="IPR052560">
    <property type="entry name" value="RdDP_mobile_element"/>
</dbReference>
<keyword evidence="5" id="KW-1185">Reference proteome</keyword>
<dbReference type="Gene3D" id="3.60.10.10">
    <property type="entry name" value="Endonuclease/exonuclease/phosphatase"/>
    <property type="match status" value="1"/>
</dbReference>
<feature type="compositionally biased region" description="Polar residues" evidence="2">
    <location>
        <begin position="28"/>
        <end position="46"/>
    </location>
</feature>
<dbReference type="PANTHER" id="PTHR36688">
    <property type="entry name" value="ENDO/EXONUCLEASE/PHOSPHATASE DOMAIN-CONTAINING PROTEIN"/>
    <property type="match status" value="1"/>
</dbReference>
<accession>A0A922I2N5</accession>
<evidence type="ECO:0000313" key="4">
    <source>
        <dbReference type="EMBL" id="KAH9521377.1"/>
    </source>
</evidence>
<dbReference type="SUPFAM" id="SSF56672">
    <property type="entry name" value="DNA/RNA polymerases"/>
    <property type="match status" value="1"/>
</dbReference>
<feature type="coiled-coil region" evidence="1">
    <location>
        <begin position="131"/>
        <end position="158"/>
    </location>
</feature>
<dbReference type="InterPro" id="IPR005135">
    <property type="entry name" value="Endo/exonuclease/phosphatase"/>
</dbReference>